<evidence type="ECO:0000313" key="2">
    <source>
        <dbReference type="Proteomes" id="UP000747542"/>
    </source>
</evidence>
<organism evidence="1 2">
    <name type="scientific">Homarus americanus</name>
    <name type="common">American lobster</name>
    <dbReference type="NCBI Taxonomy" id="6706"/>
    <lineage>
        <taxon>Eukaryota</taxon>
        <taxon>Metazoa</taxon>
        <taxon>Ecdysozoa</taxon>
        <taxon>Arthropoda</taxon>
        <taxon>Crustacea</taxon>
        <taxon>Multicrustacea</taxon>
        <taxon>Malacostraca</taxon>
        <taxon>Eumalacostraca</taxon>
        <taxon>Eucarida</taxon>
        <taxon>Decapoda</taxon>
        <taxon>Pleocyemata</taxon>
        <taxon>Astacidea</taxon>
        <taxon>Nephropoidea</taxon>
        <taxon>Nephropidae</taxon>
        <taxon>Homarus</taxon>
    </lineage>
</organism>
<proteinExistence type="predicted"/>
<dbReference type="Proteomes" id="UP000747542">
    <property type="component" value="Unassembled WGS sequence"/>
</dbReference>
<evidence type="ECO:0000313" key="1">
    <source>
        <dbReference type="EMBL" id="KAG7170344.1"/>
    </source>
</evidence>
<reference evidence="1" key="1">
    <citation type="journal article" date="2021" name="Sci. Adv.">
        <title>The American lobster genome reveals insights on longevity, neural, and immune adaptations.</title>
        <authorList>
            <person name="Polinski J.M."/>
            <person name="Zimin A.V."/>
            <person name="Clark K.F."/>
            <person name="Kohn A.B."/>
            <person name="Sadowski N."/>
            <person name="Timp W."/>
            <person name="Ptitsyn A."/>
            <person name="Khanna P."/>
            <person name="Romanova D.Y."/>
            <person name="Williams P."/>
            <person name="Greenwood S.J."/>
            <person name="Moroz L.L."/>
            <person name="Walt D.R."/>
            <person name="Bodnar A.G."/>
        </authorList>
    </citation>
    <scope>NUCLEOTIDE SEQUENCE</scope>
    <source>
        <strain evidence="1">GMGI-L3</strain>
    </source>
</reference>
<gene>
    <name evidence="1" type="ORF">Hamer_G016160</name>
</gene>
<dbReference type="AlphaFoldDB" id="A0A8J5N0D3"/>
<comment type="caution">
    <text evidence="1">The sequence shown here is derived from an EMBL/GenBank/DDBJ whole genome shotgun (WGS) entry which is preliminary data.</text>
</comment>
<sequence length="170" mass="19831">MKPQDKPPSLFVHRSHYIIPPSQPINIHLHFTVPALEPIRIQCSHEGMEKPRWASEDAHRNWSRQELVQRITKILRAWGVAIHFLPPIQLLLPCWWWWQQLSPRPWEDSISGPMSKFYLPDGGHDVWGKVHVCLQTTTPNMSPSELSDKYINIASVMVVLLPCYDCWLLL</sequence>
<protein>
    <submittedName>
        <fullName evidence="1">Uncharacterized protein</fullName>
    </submittedName>
</protein>
<keyword evidence="2" id="KW-1185">Reference proteome</keyword>
<dbReference type="EMBL" id="JAHLQT010014436">
    <property type="protein sequence ID" value="KAG7170344.1"/>
    <property type="molecule type" value="Genomic_DNA"/>
</dbReference>
<name>A0A8J5N0D3_HOMAM</name>
<accession>A0A8J5N0D3</accession>